<accession>A0A699YZ15</accession>
<proteinExistence type="predicted"/>
<dbReference type="Proteomes" id="UP000485058">
    <property type="component" value="Unassembled WGS sequence"/>
</dbReference>
<name>A0A699YZ15_HAELA</name>
<organism evidence="1 2">
    <name type="scientific">Haematococcus lacustris</name>
    <name type="common">Green alga</name>
    <name type="synonym">Haematococcus pluvialis</name>
    <dbReference type="NCBI Taxonomy" id="44745"/>
    <lineage>
        <taxon>Eukaryota</taxon>
        <taxon>Viridiplantae</taxon>
        <taxon>Chlorophyta</taxon>
        <taxon>core chlorophytes</taxon>
        <taxon>Chlorophyceae</taxon>
        <taxon>CS clade</taxon>
        <taxon>Chlamydomonadales</taxon>
        <taxon>Haematococcaceae</taxon>
        <taxon>Haematococcus</taxon>
    </lineage>
</organism>
<dbReference type="EMBL" id="BLLF01000864">
    <property type="protein sequence ID" value="GFH15533.1"/>
    <property type="molecule type" value="Genomic_DNA"/>
</dbReference>
<protein>
    <submittedName>
        <fullName evidence="1">Uncharacterized protein</fullName>
    </submittedName>
</protein>
<keyword evidence="2" id="KW-1185">Reference proteome</keyword>
<dbReference type="AlphaFoldDB" id="A0A699YZ15"/>
<reference evidence="1 2" key="1">
    <citation type="submission" date="2020-02" db="EMBL/GenBank/DDBJ databases">
        <title>Draft genome sequence of Haematococcus lacustris strain NIES-144.</title>
        <authorList>
            <person name="Morimoto D."/>
            <person name="Nakagawa S."/>
            <person name="Yoshida T."/>
            <person name="Sawayama S."/>
        </authorList>
    </citation>
    <scope>NUCLEOTIDE SEQUENCE [LARGE SCALE GENOMIC DNA]</scope>
    <source>
        <strain evidence="1 2">NIES-144</strain>
    </source>
</reference>
<gene>
    <name evidence="1" type="ORF">HaLaN_11774</name>
</gene>
<comment type="caution">
    <text evidence="1">The sequence shown here is derived from an EMBL/GenBank/DDBJ whole genome shotgun (WGS) entry which is preliminary data.</text>
</comment>
<evidence type="ECO:0000313" key="2">
    <source>
        <dbReference type="Proteomes" id="UP000485058"/>
    </source>
</evidence>
<sequence>MFHYYPNKTMLRWTASNLARSPFPTSSLGDYPNKTMLRWSASNLARSPFPTSSLGE</sequence>
<evidence type="ECO:0000313" key="1">
    <source>
        <dbReference type="EMBL" id="GFH15533.1"/>
    </source>
</evidence>